<proteinExistence type="predicted"/>
<evidence type="ECO:0000313" key="7">
    <source>
        <dbReference type="Proteomes" id="UP000266441"/>
    </source>
</evidence>
<feature type="domain" description="DUF1232" evidence="5">
    <location>
        <begin position="50"/>
        <end position="86"/>
    </location>
</feature>
<dbReference type="Proteomes" id="UP000266441">
    <property type="component" value="Unassembled WGS sequence"/>
</dbReference>
<evidence type="ECO:0000256" key="4">
    <source>
        <dbReference type="ARBA" id="ARBA00023136"/>
    </source>
</evidence>
<keyword evidence="4" id="KW-0472">Membrane</keyword>
<accession>A0A399CXE1</accession>
<evidence type="ECO:0000256" key="3">
    <source>
        <dbReference type="ARBA" id="ARBA00022989"/>
    </source>
</evidence>
<comment type="subcellular location">
    <subcellularLocation>
        <location evidence="1">Endomembrane system</location>
        <topology evidence="1">Multi-pass membrane protein</topology>
    </subcellularLocation>
</comment>
<dbReference type="InterPro" id="IPR010652">
    <property type="entry name" value="DUF1232"/>
</dbReference>
<comment type="caution">
    <text evidence="6">The sequence shown here is derived from an EMBL/GenBank/DDBJ whole genome shotgun (WGS) entry which is preliminary data.</text>
</comment>
<dbReference type="RefSeq" id="WP_119351088.1">
    <property type="nucleotide sequence ID" value="NZ_QWET01000014.1"/>
</dbReference>
<keyword evidence="7" id="KW-1185">Reference proteome</keyword>
<keyword evidence="3" id="KW-1133">Transmembrane helix</keyword>
<dbReference type="PIRSF" id="PIRSF031804">
    <property type="entry name" value="UCP031804"/>
    <property type="match status" value="1"/>
</dbReference>
<evidence type="ECO:0000256" key="2">
    <source>
        <dbReference type="ARBA" id="ARBA00022692"/>
    </source>
</evidence>
<evidence type="ECO:0000259" key="5">
    <source>
        <dbReference type="Pfam" id="PF06803"/>
    </source>
</evidence>
<dbReference type="EMBL" id="QWET01000014">
    <property type="protein sequence ID" value="RIH64027.1"/>
    <property type="molecule type" value="Genomic_DNA"/>
</dbReference>
<evidence type="ECO:0000256" key="1">
    <source>
        <dbReference type="ARBA" id="ARBA00004127"/>
    </source>
</evidence>
<dbReference type="AlphaFoldDB" id="A0A399CXE1"/>
<evidence type="ECO:0000313" key="6">
    <source>
        <dbReference type="EMBL" id="RIH64027.1"/>
    </source>
</evidence>
<gene>
    <name evidence="6" type="ORF">D1164_16985</name>
</gene>
<dbReference type="OrthoDB" id="9800034at2"/>
<keyword evidence="2" id="KW-0812">Transmembrane</keyword>
<dbReference type="GO" id="GO:0012505">
    <property type="term" value="C:endomembrane system"/>
    <property type="evidence" value="ECO:0007669"/>
    <property type="project" value="UniProtKB-SubCell"/>
</dbReference>
<name>A0A399CXE1_9BACT</name>
<organism evidence="6 7">
    <name type="scientific">Mariniphaga sediminis</name>
    <dbReference type="NCBI Taxonomy" id="1628158"/>
    <lineage>
        <taxon>Bacteria</taxon>
        <taxon>Pseudomonadati</taxon>
        <taxon>Bacteroidota</taxon>
        <taxon>Bacteroidia</taxon>
        <taxon>Marinilabiliales</taxon>
        <taxon>Prolixibacteraceae</taxon>
        <taxon>Mariniphaga</taxon>
    </lineage>
</organism>
<dbReference type="InterPro" id="IPR016983">
    <property type="entry name" value="UCP031804"/>
</dbReference>
<protein>
    <submittedName>
        <fullName evidence="6">DUF1232 domain-containing protein</fullName>
    </submittedName>
</protein>
<dbReference type="Pfam" id="PF06803">
    <property type="entry name" value="DUF1232"/>
    <property type="match status" value="1"/>
</dbReference>
<sequence>MNKNQFVKYFSEESLWEKIKQFSKSAGVKVVYAVLLLYYVMNDKRVSLKTKLSIAAALGYFILPTDAIFDLTPLIGYSDDLGVLLFALTQVSSNITPEIKEKARKKLTNWFGEIKEEELRDLEDKIG</sequence>
<reference evidence="6 7" key="1">
    <citation type="journal article" date="2015" name="Int. J. Syst. Evol. Microbiol.">
        <title>Mariniphaga sediminis sp. nov., isolated from coastal sediment.</title>
        <authorList>
            <person name="Wang F.Q."/>
            <person name="Shen Q.Y."/>
            <person name="Chen G.J."/>
            <person name="Du Z.J."/>
        </authorList>
    </citation>
    <scope>NUCLEOTIDE SEQUENCE [LARGE SCALE GENOMIC DNA]</scope>
    <source>
        <strain evidence="6 7">SY21</strain>
    </source>
</reference>